<dbReference type="Proteomes" id="UP000308671">
    <property type="component" value="Unassembled WGS sequence"/>
</dbReference>
<gene>
    <name evidence="1" type="ORF">BGAL_0308g00090</name>
</gene>
<protein>
    <submittedName>
        <fullName evidence="1">Uncharacterized protein</fullName>
    </submittedName>
</protein>
<dbReference type="PANTHER" id="PTHR42085:SF8">
    <property type="entry name" value="F-BOX DOMAIN-CONTAINING PROTEIN"/>
    <property type="match status" value="1"/>
</dbReference>
<comment type="caution">
    <text evidence="1">The sequence shown here is derived from an EMBL/GenBank/DDBJ whole genome shotgun (WGS) entry which is preliminary data.</text>
</comment>
<evidence type="ECO:0000313" key="2">
    <source>
        <dbReference type="Proteomes" id="UP000308671"/>
    </source>
</evidence>
<reference evidence="1 2" key="1">
    <citation type="submission" date="2017-12" db="EMBL/GenBank/DDBJ databases">
        <title>Comparative genomics of Botrytis spp.</title>
        <authorList>
            <person name="Valero-Jimenez C.A."/>
            <person name="Tapia P."/>
            <person name="Veloso J."/>
            <person name="Silva-Moreno E."/>
            <person name="Staats M."/>
            <person name="Valdes J.H."/>
            <person name="Van Kan J.A.L."/>
        </authorList>
    </citation>
    <scope>NUCLEOTIDE SEQUENCE [LARGE SCALE GENOMIC DNA]</scope>
    <source>
        <strain evidence="1 2">MUCL435</strain>
    </source>
</reference>
<organism evidence="1 2">
    <name type="scientific">Botrytis galanthina</name>
    <dbReference type="NCBI Taxonomy" id="278940"/>
    <lineage>
        <taxon>Eukaryota</taxon>
        <taxon>Fungi</taxon>
        <taxon>Dikarya</taxon>
        <taxon>Ascomycota</taxon>
        <taxon>Pezizomycotina</taxon>
        <taxon>Leotiomycetes</taxon>
        <taxon>Helotiales</taxon>
        <taxon>Sclerotiniaceae</taxon>
        <taxon>Botrytis</taxon>
    </lineage>
</organism>
<name>A0A4S8QUC4_9HELO</name>
<dbReference type="EMBL" id="PQXL01000308">
    <property type="protein sequence ID" value="THV47472.1"/>
    <property type="molecule type" value="Genomic_DNA"/>
</dbReference>
<dbReference type="InterPro" id="IPR038883">
    <property type="entry name" value="AN11006-like"/>
</dbReference>
<evidence type="ECO:0000313" key="1">
    <source>
        <dbReference type="EMBL" id="THV47472.1"/>
    </source>
</evidence>
<proteinExistence type="predicted"/>
<sequence length="180" mass="20582">MGAHTPRDIYVPQTSSPVLGFFDLPIKIRDDIYQRVLVVPHGIYLLQVYDHAVKTVIPGRPSQWLTSLYANRKMREETSVVFYGRNCFVFMDTTGCQTKLLQSFLHSVGRVNASLMSRVYMSFPSVKSVKDRPEKYALSEDDVDSLKLLRQFTSLTILETLLYSFNPICANEANQDTHHS</sequence>
<accession>A0A4S8QUC4</accession>
<dbReference type="AlphaFoldDB" id="A0A4S8QUC4"/>
<keyword evidence="2" id="KW-1185">Reference proteome</keyword>
<dbReference type="PANTHER" id="PTHR42085">
    <property type="entry name" value="F-BOX DOMAIN-CONTAINING PROTEIN"/>
    <property type="match status" value="1"/>
</dbReference>
<dbReference type="OrthoDB" id="62952at2759"/>